<organism evidence="2 3">
    <name type="scientific">Apolygus lucorum</name>
    <name type="common">Small green plant bug</name>
    <name type="synonym">Lygocoris lucorum</name>
    <dbReference type="NCBI Taxonomy" id="248454"/>
    <lineage>
        <taxon>Eukaryota</taxon>
        <taxon>Metazoa</taxon>
        <taxon>Ecdysozoa</taxon>
        <taxon>Arthropoda</taxon>
        <taxon>Hexapoda</taxon>
        <taxon>Insecta</taxon>
        <taxon>Pterygota</taxon>
        <taxon>Neoptera</taxon>
        <taxon>Paraneoptera</taxon>
        <taxon>Hemiptera</taxon>
        <taxon>Heteroptera</taxon>
        <taxon>Panheteroptera</taxon>
        <taxon>Cimicomorpha</taxon>
        <taxon>Miridae</taxon>
        <taxon>Mirini</taxon>
        <taxon>Apolygus</taxon>
    </lineage>
</organism>
<feature type="region of interest" description="Disordered" evidence="1">
    <location>
        <begin position="272"/>
        <end position="330"/>
    </location>
</feature>
<accession>A0A6A4JBG7</accession>
<dbReference type="EMBL" id="WIXP02000004">
    <property type="protein sequence ID" value="KAF6211859.1"/>
    <property type="molecule type" value="Genomic_DNA"/>
</dbReference>
<evidence type="ECO:0000313" key="2">
    <source>
        <dbReference type="EMBL" id="KAF6211859.1"/>
    </source>
</evidence>
<protein>
    <submittedName>
        <fullName evidence="2">Uncharacterized protein</fullName>
    </submittedName>
</protein>
<dbReference type="Proteomes" id="UP000466442">
    <property type="component" value="Unassembled WGS sequence"/>
</dbReference>
<name>A0A6A4JBG7_APOLU</name>
<comment type="caution">
    <text evidence="2">The sequence shown here is derived from an EMBL/GenBank/DDBJ whole genome shotgun (WGS) entry which is preliminary data.</text>
</comment>
<sequence length="330" mass="37117">MDAFSRDVFNRYNENAETFQTGVLVRLNDDNFLFGNASNPLGLSCTEGYMRPVVLNVIRSEVEEDSNMFRTQVVMKNLTIFYKDCRVLEESEMFVSGTMKTPCFLTIDISSLIGWAIVRSRKTSNDTCENSVDMDMGDDITGAGTVRLFFLRSSTLYTFSLFLDFAWTKKIQEAVSRTSLILLSDFVGCVDMPETKGDAPSFEVTTVEDLESISINIYDDTNSTMVKEDKDYSGYFETYIDEDVKNAKKITSQGGVEKSSSLTTPTILVEDNLTTTPIKPAIETPTPKQNEAKKPEQKQPAATNSSRYQKGKVGKNYRDLMKNESLPHQI</sequence>
<evidence type="ECO:0000313" key="3">
    <source>
        <dbReference type="Proteomes" id="UP000466442"/>
    </source>
</evidence>
<proteinExistence type="predicted"/>
<dbReference type="AlphaFoldDB" id="A0A6A4JBG7"/>
<keyword evidence="3" id="KW-1185">Reference proteome</keyword>
<evidence type="ECO:0000256" key="1">
    <source>
        <dbReference type="SAM" id="MobiDB-lite"/>
    </source>
</evidence>
<gene>
    <name evidence="2" type="ORF">GE061_012375</name>
</gene>
<reference evidence="2" key="1">
    <citation type="journal article" date="2021" name="Mol. Ecol. Resour.">
        <title>Apolygus lucorum genome provides insights into omnivorousness and mesophyll feeding.</title>
        <authorList>
            <person name="Liu Y."/>
            <person name="Liu H."/>
            <person name="Wang H."/>
            <person name="Huang T."/>
            <person name="Liu B."/>
            <person name="Yang B."/>
            <person name="Yin L."/>
            <person name="Li B."/>
            <person name="Zhang Y."/>
            <person name="Zhang S."/>
            <person name="Jiang F."/>
            <person name="Zhang X."/>
            <person name="Ren Y."/>
            <person name="Wang B."/>
            <person name="Wang S."/>
            <person name="Lu Y."/>
            <person name="Wu K."/>
            <person name="Fan W."/>
            <person name="Wang G."/>
        </authorList>
    </citation>
    <scope>NUCLEOTIDE SEQUENCE</scope>
    <source>
        <strain evidence="2">12Hb</strain>
    </source>
</reference>